<gene>
    <name evidence="1" type="ORF">MNBD_ALPHA11-2407</name>
</gene>
<reference evidence="1" key="1">
    <citation type="submission" date="2018-06" db="EMBL/GenBank/DDBJ databases">
        <authorList>
            <person name="Zhirakovskaya E."/>
        </authorList>
    </citation>
    <scope>NUCLEOTIDE SEQUENCE</scope>
</reference>
<sequence length="46" mass="4856">MLLGNIASEGAKFAPIGQFVPNCVPNYAPNCAVGYFQISSPDWIGP</sequence>
<name>A0A3B0ULG6_9ZZZZ</name>
<evidence type="ECO:0000313" key="1">
    <source>
        <dbReference type="EMBL" id="VAW20436.1"/>
    </source>
</evidence>
<accession>A0A3B0ULG6</accession>
<protein>
    <submittedName>
        <fullName evidence="1">Uncharacterized protein</fullName>
    </submittedName>
</protein>
<dbReference type="EMBL" id="UOEQ01000273">
    <property type="protein sequence ID" value="VAW20436.1"/>
    <property type="molecule type" value="Genomic_DNA"/>
</dbReference>
<organism evidence="1">
    <name type="scientific">hydrothermal vent metagenome</name>
    <dbReference type="NCBI Taxonomy" id="652676"/>
    <lineage>
        <taxon>unclassified sequences</taxon>
        <taxon>metagenomes</taxon>
        <taxon>ecological metagenomes</taxon>
    </lineage>
</organism>
<dbReference type="AlphaFoldDB" id="A0A3B0ULG6"/>
<proteinExistence type="predicted"/>